<feature type="compositionally biased region" description="Low complexity" evidence="5">
    <location>
        <begin position="534"/>
        <end position="550"/>
    </location>
</feature>
<dbReference type="NCBIfam" id="TIGR01970">
    <property type="entry name" value="DEAH_box_HrpB"/>
    <property type="match status" value="1"/>
</dbReference>
<dbReference type="RefSeq" id="WP_346057595.1">
    <property type="nucleotide sequence ID" value="NZ_BAAAOP010000005.1"/>
</dbReference>
<keyword evidence="1" id="KW-0547">Nucleotide-binding</keyword>
<comment type="caution">
    <text evidence="8">The sequence shown here is derived from an EMBL/GenBank/DDBJ whole genome shotgun (WGS) entry which is preliminary data.</text>
</comment>
<dbReference type="PANTHER" id="PTHR43519:SF1">
    <property type="entry name" value="ATP-DEPENDENT RNA HELICASE HRPB"/>
    <property type="match status" value="1"/>
</dbReference>
<dbReference type="CDD" id="cd18791">
    <property type="entry name" value="SF2_C_RHA"/>
    <property type="match status" value="1"/>
</dbReference>
<evidence type="ECO:0000259" key="6">
    <source>
        <dbReference type="PROSITE" id="PS51192"/>
    </source>
</evidence>
<dbReference type="InterPro" id="IPR002464">
    <property type="entry name" value="DNA/RNA_helicase_DEAH_CS"/>
</dbReference>
<feature type="domain" description="Helicase C-terminal" evidence="7">
    <location>
        <begin position="229"/>
        <end position="407"/>
    </location>
</feature>
<evidence type="ECO:0000313" key="9">
    <source>
        <dbReference type="Proteomes" id="UP001501084"/>
    </source>
</evidence>
<dbReference type="InterPro" id="IPR001650">
    <property type="entry name" value="Helicase_C-like"/>
</dbReference>
<keyword evidence="2" id="KW-0378">Hydrolase</keyword>
<gene>
    <name evidence="8" type="primary">hrpB</name>
    <name evidence="8" type="ORF">GCM10009786_09790</name>
</gene>
<feature type="domain" description="Helicase ATP-binding" evidence="6">
    <location>
        <begin position="23"/>
        <end position="199"/>
    </location>
</feature>
<sequence>MPHRFDLAAIGAGLVVANEAEALVAALAGGVAVVTAPPGTGKTTFVPPLVADLLSETSPGGDAPSRSSGRAPTVLLTQPRRVAVRAAAARIAQLDGSPLGRAIGFTVRGERVLDPAHRIEALTPGVLLRRLLRDPDLPGVGAVILDEVHERSLDGDLLLGMLAEVRALRDDLIVVAMSATLDARRVADLLGSDDAAAPIVDVPSALHPLRVDYAPFDHPRLDDRGVSREFLAHLAGVAAEAQRSEGCDALVFVPGAREVDELVSLLRSRVPGHGTSAVDVLPLHGRLEPRAQDRAVRGRLHGDPPRIVVSTSLAESSLTVPGVRLVVDAGLSREVRRDRARSMTGLVTVSASRSSVVQRAGRAARLGPGRAVRAYSEADFARMPADAAPEIAAADLTDAALLLAAWGTPRGEGLALPTRPPAAAMREAEHVLRTLELVNDTGSITTFGARVAQLPIGAREARALLSGSTALEDRTRVAEIVAAMTGDHRDAGADLARVLRELRAGRSPGAATWRRESQRLRRIVDAEFETTSEAAADTRAPGTTATATATQHSSVGASPGPVVALARPEWIARRVASGSRAYVLASGTRAALPEGSPLLGSEWIAVREVQRADGRAADGTGAVIRLAAPLTDADARHFGASLLAEQRSAQIVDGRVQVREERRLGAILLASTPVAATPADTAPAIARLVRDDGLGALTWSDAAKALRGRMALVHAQLGAPWPAMHDAALLASIDDWLGPDLARLSGRAGLHSLDLAAALRRLLPWPEAARLDELAPERLPVPSGGSARIAYPDVSDEGGRPVVAVKLQELFGLAVTPRLVDGRVPVLFHLLSPARKPLAVTDDLESFWNGPYQQVRKEMRGRYPKHPWPEDPWTAPATARTKRASARP</sequence>
<dbReference type="InterPro" id="IPR011545">
    <property type="entry name" value="DEAD/DEAH_box_helicase_dom"/>
</dbReference>
<dbReference type="InterPro" id="IPR027417">
    <property type="entry name" value="P-loop_NTPase"/>
</dbReference>
<dbReference type="EMBL" id="BAAAOP010000005">
    <property type="protein sequence ID" value="GAA2186953.1"/>
    <property type="molecule type" value="Genomic_DNA"/>
</dbReference>
<feature type="region of interest" description="Disordered" evidence="5">
    <location>
        <begin position="532"/>
        <end position="560"/>
    </location>
</feature>
<dbReference type="SUPFAM" id="SSF52540">
    <property type="entry name" value="P-loop containing nucleoside triphosphate hydrolases"/>
    <property type="match status" value="1"/>
</dbReference>
<evidence type="ECO:0000256" key="1">
    <source>
        <dbReference type="ARBA" id="ARBA00022741"/>
    </source>
</evidence>
<dbReference type="Gene3D" id="1.20.120.1080">
    <property type="match status" value="1"/>
</dbReference>
<keyword evidence="9" id="KW-1185">Reference proteome</keyword>
<dbReference type="InterPro" id="IPR013689">
    <property type="entry name" value="RNA_helicase_ATP-dep_HrpB_C"/>
</dbReference>
<dbReference type="SMART" id="SM00487">
    <property type="entry name" value="DEXDc"/>
    <property type="match status" value="1"/>
</dbReference>
<dbReference type="PROSITE" id="PS51194">
    <property type="entry name" value="HELICASE_CTER"/>
    <property type="match status" value="1"/>
</dbReference>
<dbReference type="Pfam" id="PF08482">
    <property type="entry name" value="HrpB_C"/>
    <property type="match status" value="1"/>
</dbReference>
<proteinExistence type="predicted"/>
<dbReference type="GO" id="GO:0004386">
    <property type="term" value="F:helicase activity"/>
    <property type="evidence" value="ECO:0007669"/>
    <property type="project" value="UniProtKB-KW"/>
</dbReference>
<dbReference type="PANTHER" id="PTHR43519">
    <property type="entry name" value="ATP-DEPENDENT RNA HELICASE HRPB"/>
    <property type="match status" value="1"/>
</dbReference>
<evidence type="ECO:0000256" key="2">
    <source>
        <dbReference type="ARBA" id="ARBA00022801"/>
    </source>
</evidence>
<evidence type="ECO:0000256" key="4">
    <source>
        <dbReference type="ARBA" id="ARBA00022840"/>
    </source>
</evidence>
<dbReference type="Gene3D" id="3.40.50.300">
    <property type="entry name" value="P-loop containing nucleotide triphosphate hydrolases"/>
    <property type="match status" value="2"/>
</dbReference>
<dbReference type="Pfam" id="PF00271">
    <property type="entry name" value="Helicase_C"/>
    <property type="match status" value="1"/>
</dbReference>
<keyword evidence="4" id="KW-0067">ATP-binding</keyword>
<dbReference type="Pfam" id="PF00270">
    <property type="entry name" value="DEAD"/>
    <property type="match status" value="1"/>
</dbReference>
<evidence type="ECO:0000256" key="5">
    <source>
        <dbReference type="SAM" id="MobiDB-lite"/>
    </source>
</evidence>
<keyword evidence="3 8" id="KW-0347">Helicase</keyword>
<dbReference type="PIRSF" id="PIRSF005496">
    <property type="entry name" value="ATP_hel_hrpB"/>
    <property type="match status" value="1"/>
</dbReference>
<organism evidence="8 9">
    <name type="scientific">Leucobacter alluvii</name>
    <dbReference type="NCBI Taxonomy" id="340321"/>
    <lineage>
        <taxon>Bacteria</taxon>
        <taxon>Bacillati</taxon>
        <taxon>Actinomycetota</taxon>
        <taxon>Actinomycetes</taxon>
        <taxon>Micrococcales</taxon>
        <taxon>Microbacteriaceae</taxon>
        <taxon>Leucobacter</taxon>
    </lineage>
</organism>
<reference evidence="9" key="1">
    <citation type="journal article" date="2019" name="Int. J. Syst. Evol. Microbiol.">
        <title>The Global Catalogue of Microorganisms (GCM) 10K type strain sequencing project: providing services to taxonomists for standard genome sequencing and annotation.</title>
        <authorList>
            <consortium name="The Broad Institute Genomics Platform"/>
            <consortium name="The Broad Institute Genome Sequencing Center for Infectious Disease"/>
            <person name="Wu L."/>
            <person name="Ma J."/>
        </authorList>
    </citation>
    <scope>NUCLEOTIDE SEQUENCE [LARGE SCALE GENOMIC DNA]</scope>
    <source>
        <strain evidence="9">JCM 14919</strain>
    </source>
</reference>
<dbReference type="InterPro" id="IPR007502">
    <property type="entry name" value="Helicase-assoc_dom"/>
</dbReference>
<dbReference type="Proteomes" id="UP001501084">
    <property type="component" value="Unassembled WGS sequence"/>
</dbReference>
<evidence type="ECO:0000313" key="8">
    <source>
        <dbReference type="EMBL" id="GAA2186953.1"/>
    </source>
</evidence>
<name>A0ABP5MY25_9MICO</name>
<dbReference type="InterPro" id="IPR014001">
    <property type="entry name" value="Helicase_ATP-bd"/>
</dbReference>
<evidence type="ECO:0000259" key="7">
    <source>
        <dbReference type="PROSITE" id="PS51194"/>
    </source>
</evidence>
<dbReference type="PROSITE" id="PS00690">
    <property type="entry name" value="DEAH_ATP_HELICASE"/>
    <property type="match status" value="1"/>
</dbReference>
<accession>A0ABP5MY25</accession>
<evidence type="ECO:0000256" key="3">
    <source>
        <dbReference type="ARBA" id="ARBA00022806"/>
    </source>
</evidence>
<dbReference type="SMART" id="SM00847">
    <property type="entry name" value="HA2"/>
    <property type="match status" value="1"/>
</dbReference>
<dbReference type="SMART" id="SM00490">
    <property type="entry name" value="HELICc"/>
    <property type="match status" value="1"/>
</dbReference>
<feature type="region of interest" description="Disordered" evidence="5">
    <location>
        <begin position="859"/>
        <end position="888"/>
    </location>
</feature>
<dbReference type="PROSITE" id="PS51192">
    <property type="entry name" value="HELICASE_ATP_BIND_1"/>
    <property type="match status" value="1"/>
</dbReference>
<protein>
    <submittedName>
        <fullName evidence="8">ATP-dependent helicase HrpB</fullName>
    </submittedName>
</protein>
<dbReference type="InterPro" id="IPR010225">
    <property type="entry name" value="HrpB"/>
</dbReference>